<dbReference type="AlphaFoldDB" id="A0AAV4P6R8"/>
<protein>
    <submittedName>
        <fullName evidence="1">Uncharacterized protein</fullName>
    </submittedName>
</protein>
<evidence type="ECO:0000313" key="2">
    <source>
        <dbReference type="Proteomes" id="UP001054945"/>
    </source>
</evidence>
<accession>A0AAV4P6R8</accession>
<comment type="caution">
    <text evidence="1">The sequence shown here is derived from an EMBL/GenBank/DDBJ whole genome shotgun (WGS) entry which is preliminary data.</text>
</comment>
<reference evidence="1 2" key="1">
    <citation type="submission" date="2021-06" db="EMBL/GenBank/DDBJ databases">
        <title>Caerostris extrusa draft genome.</title>
        <authorList>
            <person name="Kono N."/>
            <person name="Arakawa K."/>
        </authorList>
    </citation>
    <scope>NUCLEOTIDE SEQUENCE [LARGE SCALE GENOMIC DNA]</scope>
</reference>
<name>A0AAV4P6R8_CAEEX</name>
<keyword evidence="2" id="KW-1185">Reference proteome</keyword>
<proteinExistence type="predicted"/>
<gene>
    <name evidence="1" type="ORF">CEXT_117411</name>
</gene>
<dbReference type="Proteomes" id="UP001054945">
    <property type="component" value="Unassembled WGS sequence"/>
</dbReference>
<organism evidence="1 2">
    <name type="scientific">Caerostris extrusa</name>
    <name type="common">Bark spider</name>
    <name type="synonym">Caerostris bankana</name>
    <dbReference type="NCBI Taxonomy" id="172846"/>
    <lineage>
        <taxon>Eukaryota</taxon>
        <taxon>Metazoa</taxon>
        <taxon>Ecdysozoa</taxon>
        <taxon>Arthropoda</taxon>
        <taxon>Chelicerata</taxon>
        <taxon>Arachnida</taxon>
        <taxon>Araneae</taxon>
        <taxon>Araneomorphae</taxon>
        <taxon>Entelegynae</taxon>
        <taxon>Araneoidea</taxon>
        <taxon>Araneidae</taxon>
        <taxon>Caerostris</taxon>
    </lineage>
</organism>
<evidence type="ECO:0000313" key="1">
    <source>
        <dbReference type="EMBL" id="GIX91604.1"/>
    </source>
</evidence>
<sequence>MQKRGLLSSDSGLPEMVQIRAISLQSEKDSSRFVSAYIFMQINSEMKWAGRNMNRSRNGKKPITKTVGRKEIISQFLLFRRQETNFLAKVFFRPTQLGTSLKKENK</sequence>
<dbReference type="EMBL" id="BPLR01004040">
    <property type="protein sequence ID" value="GIX91604.1"/>
    <property type="molecule type" value="Genomic_DNA"/>
</dbReference>